<gene>
    <name evidence="11" type="ORF">ACFFJP_11790</name>
</gene>
<keyword evidence="3 8" id="KW-1134">Transmembrane beta strand</keyword>
<organism evidence="11 12">
    <name type="scientific">Rheinheimera tilapiae</name>
    <dbReference type="NCBI Taxonomy" id="875043"/>
    <lineage>
        <taxon>Bacteria</taxon>
        <taxon>Pseudomonadati</taxon>
        <taxon>Pseudomonadota</taxon>
        <taxon>Gammaproteobacteria</taxon>
        <taxon>Chromatiales</taxon>
        <taxon>Chromatiaceae</taxon>
        <taxon>Rheinheimera</taxon>
    </lineage>
</organism>
<name>A0ABV6BFY4_9GAMM</name>
<evidence type="ECO:0000256" key="6">
    <source>
        <dbReference type="ARBA" id="ARBA00023136"/>
    </source>
</evidence>
<evidence type="ECO:0000256" key="3">
    <source>
        <dbReference type="ARBA" id="ARBA00022452"/>
    </source>
</evidence>
<dbReference type="PROSITE" id="PS52016">
    <property type="entry name" value="TONB_DEPENDENT_REC_3"/>
    <property type="match status" value="1"/>
</dbReference>
<feature type="chain" id="PRO_5045258066" evidence="9">
    <location>
        <begin position="23"/>
        <end position="683"/>
    </location>
</feature>
<evidence type="ECO:0000256" key="8">
    <source>
        <dbReference type="PROSITE-ProRule" id="PRU01360"/>
    </source>
</evidence>
<sequence>MRFAFSRLTLCLGLCSPLLLSAAETAKPDPASPIERIQVNGSALPAASQTNDETEQLLKVAGIMNDPLAAVFSLPGVVYAGGDFGGMPAVRGSSPDDNAFLIDGLPAGYLFHMFGNSVFNEALLHDFHLDSGGFGAQYGNATGGVFSATLRDPKQQDIGGEAELSLLQMSALVEGAVTDDQAFYLAARQSTVQLFIKSGDELDDGVKIYQPPKSNDYQARYLFQLSPEQKLTLTLTGASDSARANISKASEQGRTDPESVGDVRIDSAFANQQLSYQYQHPVGHQLQLRYQHSSNSEDNQYGGDQFVSYEDEQQFLQLQSRWQLTAAQRLEAGVERSQRDADYRFDVIPYYCTDHQADCFAQRGDRIKAKDQLHYNTDSAFLQHHWIWNQYLSSSVGLRYDQQDYTDESFLQPRAELSLQLTPQQRWFVRAGRYSRLADLEKSLPLLGNRQLKQPTATHYVLGQDWQFADNWNFSTELYLKKLQKLPLGLTDKDADQALHYSNDSEGQAYGTELLLKKQRSSGDWYGWASLSWSKAERTDLRRNLTSEYYLDTPLVANVVVAYPYDEKWDFSARLTVRSGAKYTPIIGNKPNPYYPDYRVAVYGELNSATLPVYHRLDLQAEQQSTLFGLPVTYTYAILNVLNRKNVSGYFLQKGKAGEMPEYHIEAEENLGLFPSVGLKVQF</sequence>
<dbReference type="RefSeq" id="WP_377243976.1">
    <property type="nucleotide sequence ID" value="NZ_JBHLXP010000003.1"/>
</dbReference>
<keyword evidence="2 8" id="KW-0813">Transport</keyword>
<keyword evidence="4 8" id="KW-0812">Transmembrane</keyword>
<dbReference type="SUPFAM" id="SSF56935">
    <property type="entry name" value="Porins"/>
    <property type="match status" value="1"/>
</dbReference>
<keyword evidence="5 9" id="KW-0732">Signal</keyword>
<evidence type="ECO:0000313" key="12">
    <source>
        <dbReference type="Proteomes" id="UP001589813"/>
    </source>
</evidence>
<evidence type="ECO:0000256" key="9">
    <source>
        <dbReference type="SAM" id="SignalP"/>
    </source>
</evidence>
<keyword evidence="6 8" id="KW-0472">Membrane</keyword>
<proteinExistence type="inferred from homology"/>
<comment type="subcellular location">
    <subcellularLocation>
        <location evidence="1 8">Cell outer membrane</location>
        <topology evidence="1 8">Multi-pass membrane protein</topology>
    </subcellularLocation>
</comment>
<dbReference type="PANTHER" id="PTHR30069">
    <property type="entry name" value="TONB-DEPENDENT OUTER MEMBRANE RECEPTOR"/>
    <property type="match status" value="1"/>
</dbReference>
<keyword evidence="11" id="KW-0675">Receptor</keyword>
<feature type="domain" description="TonB-dependent receptor plug" evidence="10">
    <location>
        <begin position="66"/>
        <end position="145"/>
    </location>
</feature>
<dbReference type="Pfam" id="PF07715">
    <property type="entry name" value="Plug"/>
    <property type="match status" value="1"/>
</dbReference>
<evidence type="ECO:0000256" key="7">
    <source>
        <dbReference type="ARBA" id="ARBA00023237"/>
    </source>
</evidence>
<feature type="signal peptide" evidence="9">
    <location>
        <begin position="1"/>
        <end position="22"/>
    </location>
</feature>
<evidence type="ECO:0000259" key="10">
    <source>
        <dbReference type="Pfam" id="PF07715"/>
    </source>
</evidence>
<reference evidence="11 12" key="1">
    <citation type="submission" date="2024-09" db="EMBL/GenBank/DDBJ databases">
        <authorList>
            <person name="Sun Q."/>
            <person name="Mori K."/>
        </authorList>
    </citation>
    <scope>NUCLEOTIDE SEQUENCE [LARGE SCALE GENOMIC DNA]</scope>
    <source>
        <strain evidence="11 12">KCTC 23315</strain>
    </source>
</reference>
<dbReference type="Proteomes" id="UP001589813">
    <property type="component" value="Unassembled WGS sequence"/>
</dbReference>
<comment type="similarity">
    <text evidence="8">Belongs to the TonB-dependent receptor family.</text>
</comment>
<dbReference type="PANTHER" id="PTHR30069:SF29">
    <property type="entry name" value="HEMOGLOBIN AND HEMOGLOBIN-HAPTOGLOBIN-BINDING PROTEIN 1-RELATED"/>
    <property type="match status" value="1"/>
</dbReference>
<accession>A0ABV6BFY4</accession>
<evidence type="ECO:0000256" key="1">
    <source>
        <dbReference type="ARBA" id="ARBA00004571"/>
    </source>
</evidence>
<dbReference type="InterPro" id="IPR036942">
    <property type="entry name" value="Beta-barrel_TonB_sf"/>
</dbReference>
<evidence type="ECO:0000256" key="4">
    <source>
        <dbReference type="ARBA" id="ARBA00022692"/>
    </source>
</evidence>
<keyword evidence="7 8" id="KW-0998">Cell outer membrane</keyword>
<dbReference type="EMBL" id="JBHLXP010000003">
    <property type="protein sequence ID" value="MFC0048967.1"/>
    <property type="molecule type" value="Genomic_DNA"/>
</dbReference>
<dbReference type="InterPro" id="IPR039426">
    <property type="entry name" value="TonB-dep_rcpt-like"/>
</dbReference>
<evidence type="ECO:0000313" key="11">
    <source>
        <dbReference type="EMBL" id="MFC0048967.1"/>
    </source>
</evidence>
<dbReference type="Gene3D" id="2.40.170.20">
    <property type="entry name" value="TonB-dependent receptor, beta-barrel domain"/>
    <property type="match status" value="1"/>
</dbReference>
<comment type="caution">
    <text evidence="11">The sequence shown here is derived from an EMBL/GenBank/DDBJ whole genome shotgun (WGS) entry which is preliminary data.</text>
</comment>
<keyword evidence="12" id="KW-1185">Reference proteome</keyword>
<evidence type="ECO:0000256" key="5">
    <source>
        <dbReference type="ARBA" id="ARBA00022729"/>
    </source>
</evidence>
<dbReference type="InterPro" id="IPR012910">
    <property type="entry name" value="Plug_dom"/>
</dbReference>
<protein>
    <submittedName>
        <fullName evidence="11">TonB-dependent receptor plug domain-containing protein</fullName>
    </submittedName>
</protein>
<evidence type="ECO:0000256" key="2">
    <source>
        <dbReference type="ARBA" id="ARBA00022448"/>
    </source>
</evidence>